<keyword evidence="4" id="KW-1185">Reference proteome</keyword>
<reference evidence="3 4" key="1">
    <citation type="submission" date="2023-11" db="EMBL/GenBank/DDBJ databases">
        <title>Actinomadura monticuli sp. nov., isolated from volcanic ash.</title>
        <authorList>
            <person name="Lee S.D."/>
            <person name="Yang H."/>
            <person name="Kim I.S."/>
        </authorList>
    </citation>
    <scope>NUCLEOTIDE SEQUENCE [LARGE SCALE GENOMIC DNA]</scope>
    <source>
        <strain evidence="3 4">DLS-62</strain>
    </source>
</reference>
<protein>
    <recommendedName>
        <fullName evidence="5">Septum formation-related domain-containing protein</fullName>
    </recommendedName>
</protein>
<feature type="transmembrane region" description="Helical" evidence="2">
    <location>
        <begin position="44"/>
        <end position="65"/>
    </location>
</feature>
<dbReference type="RefSeq" id="WP_371949657.1">
    <property type="nucleotide sequence ID" value="NZ_JAXCEI010000005.1"/>
</dbReference>
<keyword evidence="2" id="KW-0472">Membrane</keyword>
<sequence>MIKEADMQGQGRAPDWQAPTGPPPSYGPPGPGSAPPPAKKPSPLVWAVVGLAAVFFVGATGFMLIKSGGGLDGPVKAEQCVDTGFGMDAGNRIPASLRVDCDDSGAKATVLKITDEGEASGLTITSRAEPDCPEGTDGVTNVRGEATDEKYYEACVRNLQGPHPGDPGAGGAFLSVGDCVSSGAIGFGKEQACSKPNWYGKIIARVGAESSCPARTLEIMKMRSFGGGDLARPVLCLGPGGGVLATGDCVADPSFKIGGPGKADCGSGEAIAKVVGRVRTQQECPDGATHYMTSENAYLPVLCLKKLRPTLDEKLRSLPG</sequence>
<feature type="region of interest" description="Disordered" evidence="1">
    <location>
        <begin position="1"/>
        <end position="40"/>
    </location>
</feature>
<feature type="compositionally biased region" description="Pro residues" evidence="1">
    <location>
        <begin position="20"/>
        <end position="40"/>
    </location>
</feature>
<dbReference type="Proteomes" id="UP001569963">
    <property type="component" value="Unassembled WGS sequence"/>
</dbReference>
<keyword evidence="2" id="KW-1133">Transmembrane helix</keyword>
<evidence type="ECO:0008006" key="5">
    <source>
        <dbReference type="Google" id="ProtNLM"/>
    </source>
</evidence>
<comment type="caution">
    <text evidence="3">The sequence shown here is derived from an EMBL/GenBank/DDBJ whole genome shotgun (WGS) entry which is preliminary data.</text>
</comment>
<name>A0ABV4Q9A7_9ACTN</name>
<keyword evidence="2" id="KW-0812">Transmembrane</keyword>
<evidence type="ECO:0000313" key="4">
    <source>
        <dbReference type="Proteomes" id="UP001569963"/>
    </source>
</evidence>
<proteinExistence type="predicted"/>
<accession>A0ABV4Q9A7</accession>
<dbReference type="EMBL" id="JAXCEI010000005">
    <property type="protein sequence ID" value="MFA1539744.1"/>
    <property type="molecule type" value="Genomic_DNA"/>
</dbReference>
<evidence type="ECO:0000313" key="3">
    <source>
        <dbReference type="EMBL" id="MFA1539744.1"/>
    </source>
</evidence>
<evidence type="ECO:0000256" key="1">
    <source>
        <dbReference type="SAM" id="MobiDB-lite"/>
    </source>
</evidence>
<organism evidence="3 4">
    <name type="scientific">Actinomadura monticuli</name>
    <dbReference type="NCBI Taxonomy" id="3097367"/>
    <lineage>
        <taxon>Bacteria</taxon>
        <taxon>Bacillati</taxon>
        <taxon>Actinomycetota</taxon>
        <taxon>Actinomycetes</taxon>
        <taxon>Streptosporangiales</taxon>
        <taxon>Thermomonosporaceae</taxon>
        <taxon>Actinomadura</taxon>
    </lineage>
</organism>
<evidence type="ECO:0000256" key="2">
    <source>
        <dbReference type="SAM" id="Phobius"/>
    </source>
</evidence>
<gene>
    <name evidence="3" type="ORF">SM611_12470</name>
</gene>